<dbReference type="Gene3D" id="1.10.150.240">
    <property type="entry name" value="Putative phosphatase, domain 2"/>
    <property type="match status" value="1"/>
</dbReference>
<comment type="caution">
    <text evidence="6">The sequence shown here is derived from an EMBL/GenBank/DDBJ whole genome shotgun (WGS) entry which is preliminary data.</text>
</comment>
<name>A0AAW7R6G0_BURGA</name>
<evidence type="ECO:0000256" key="3">
    <source>
        <dbReference type="ARBA" id="ARBA00022723"/>
    </source>
</evidence>
<dbReference type="SUPFAM" id="SSF56784">
    <property type="entry name" value="HAD-like"/>
    <property type="match status" value="1"/>
</dbReference>
<accession>A0AAW7R6G0</accession>
<evidence type="ECO:0000256" key="2">
    <source>
        <dbReference type="ARBA" id="ARBA00006171"/>
    </source>
</evidence>
<dbReference type="InterPro" id="IPR051600">
    <property type="entry name" value="Beta-PGM-like"/>
</dbReference>
<comment type="cofactor">
    <cofactor evidence="1">
        <name>Mg(2+)</name>
        <dbReference type="ChEBI" id="CHEBI:18420"/>
    </cofactor>
</comment>
<dbReference type="Proteomes" id="UP000029590">
    <property type="component" value="Unassembled WGS sequence"/>
</dbReference>
<gene>
    <name evidence="6" type="ORF">DM48_1632</name>
</gene>
<evidence type="ECO:0000256" key="4">
    <source>
        <dbReference type="ARBA" id="ARBA00022842"/>
    </source>
</evidence>
<keyword evidence="3" id="KW-0479">Metal-binding</keyword>
<dbReference type="PANTHER" id="PTHR46193:SF18">
    <property type="entry name" value="HEXITOL PHOSPHATASE B"/>
    <property type="match status" value="1"/>
</dbReference>
<dbReference type="InterPro" id="IPR023214">
    <property type="entry name" value="HAD_sf"/>
</dbReference>
<dbReference type="KEGG" id="bgo:BM43_6132"/>
<protein>
    <submittedName>
        <fullName evidence="6">HAD hydrolase, IA, variant 3 family protein</fullName>
    </submittedName>
</protein>
<dbReference type="Gene3D" id="3.40.50.1000">
    <property type="entry name" value="HAD superfamily/HAD-like"/>
    <property type="match status" value="1"/>
</dbReference>
<dbReference type="Pfam" id="PF00702">
    <property type="entry name" value="Hydrolase"/>
    <property type="match status" value="1"/>
</dbReference>
<dbReference type="GO" id="GO:0046872">
    <property type="term" value="F:metal ion binding"/>
    <property type="evidence" value="ECO:0007669"/>
    <property type="project" value="UniProtKB-KW"/>
</dbReference>
<evidence type="ECO:0000313" key="7">
    <source>
        <dbReference type="Proteomes" id="UP000029590"/>
    </source>
</evidence>
<dbReference type="SFLD" id="SFLDS00003">
    <property type="entry name" value="Haloacid_Dehalogenase"/>
    <property type="match status" value="1"/>
</dbReference>
<dbReference type="InterPro" id="IPR023198">
    <property type="entry name" value="PGP-like_dom2"/>
</dbReference>
<keyword evidence="5" id="KW-0119">Carbohydrate metabolism</keyword>
<dbReference type="CDD" id="cd07505">
    <property type="entry name" value="HAD_BPGM-like"/>
    <property type="match status" value="1"/>
</dbReference>
<dbReference type="InterPro" id="IPR006439">
    <property type="entry name" value="HAD-SF_hydro_IA"/>
</dbReference>
<dbReference type="RefSeq" id="WP_226284738.1">
    <property type="nucleotide sequence ID" value="NZ_CADEQD010000007.1"/>
</dbReference>
<reference evidence="6 7" key="1">
    <citation type="submission" date="2014-04" db="EMBL/GenBank/DDBJ databases">
        <authorList>
            <person name="Bishop-Lilly K.A."/>
            <person name="Broomall S.M."/>
            <person name="Chain P.S."/>
            <person name="Chertkov O."/>
            <person name="Coyne S.R."/>
            <person name="Daligault H.E."/>
            <person name="Davenport K.W."/>
            <person name="Erkkila T."/>
            <person name="Frey K.G."/>
            <person name="Gibbons H.S."/>
            <person name="Gu W."/>
            <person name="Jaissle J."/>
            <person name="Johnson S.L."/>
            <person name="Koroleva G.I."/>
            <person name="Ladner J.T."/>
            <person name="Lo C.-C."/>
            <person name="Minogue T.D."/>
            <person name="Munk C."/>
            <person name="Palacios G.F."/>
            <person name="Redden C.L."/>
            <person name="Rosenzweig C.N."/>
            <person name="Scholz M.B."/>
            <person name="Teshima H."/>
            <person name="Xu Y."/>
        </authorList>
    </citation>
    <scope>NUCLEOTIDE SEQUENCE [LARGE SCALE GENOMIC DNA]</scope>
    <source>
        <strain evidence="7">gladioli</strain>
    </source>
</reference>
<dbReference type="PANTHER" id="PTHR46193">
    <property type="entry name" value="6-PHOSPHOGLUCONATE PHOSPHATASE"/>
    <property type="match status" value="1"/>
</dbReference>
<dbReference type="EMBL" id="JPGG01000016">
    <property type="protein sequence ID" value="KGC15777.1"/>
    <property type="molecule type" value="Genomic_DNA"/>
</dbReference>
<evidence type="ECO:0000256" key="5">
    <source>
        <dbReference type="ARBA" id="ARBA00023277"/>
    </source>
</evidence>
<organism evidence="6 7">
    <name type="scientific">Burkholderia gladioli</name>
    <name type="common">Pseudomonas marginata</name>
    <name type="synonym">Phytomonas marginata</name>
    <dbReference type="NCBI Taxonomy" id="28095"/>
    <lineage>
        <taxon>Bacteria</taxon>
        <taxon>Pseudomonadati</taxon>
        <taxon>Pseudomonadota</taxon>
        <taxon>Betaproteobacteria</taxon>
        <taxon>Burkholderiales</taxon>
        <taxon>Burkholderiaceae</taxon>
        <taxon>Burkholderia</taxon>
    </lineage>
</organism>
<evidence type="ECO:0000313" key="6">
    <source>
        <dbReference type="EMBL" id="KGC15777.1"/>
    </source>
</evidence>
<dbReference type="NCBIfam" id="TIGR01509">
    <property type="entry name" value="HAD-SF-IA-v3"/>
    <property type="match status" value="1"/>
</dbReference>
<dbReference type="InterPro" id="IPR036412">
    <property type="entry name" value="HAD-like_sf"/>
</dbReference>
<evidence type="ECO:0000256" key="1">
    <source>
        <dbReference type="ARBA" id="ARBA00001946"/>
    </source>
</evidence>
<keyword evidence="4" id="KW-0460">Magnesium</keyword>
<proteinExistence type="inferred from homology"/>
<dbReference type="SFLD" id="SFLDG01129">
    <property type="entry name" value="C1.5:_HAD__Beta-PGM__Phosphata"/>
    <property type="match status" value="1"/>
</dbReference>
<dbReference type="AlphaFoldDB" id="A0AAW7R6G0"/>
<keyword evidence="6" id="KW-0378">Hydrolase</keyword>
<comment type="similarity">
    <text evidence="2">Belongs to the HAD-like hydrolase superfamily. CbbY/CbbZ/Gph/YieH family.</text>
</comment>
<sequence length="258" mass="26667">MADSVFNSAALMPASDSTDTGNSFHAADASGKLDRSSSEPACRAILWDMDGTLADSEPLHFASLSAALHHFGVQADEALHALTVGMTGRDAYRFCVERYGQAFDFALWSQLRSDAFAAGLGTLRAREGALALCRAAQRAGLRQAVVSNAGRGTLDAGIGALGLDAWLTVSISAHDVAAGKPAPDGYRLAAARLGVSAAEAVVVEDSPLGAQAGVAAGMRVLAWLDAASDARAYPREARVVRSAKELADALGLAIDRQA</sequence>
<dbReference type="GO" id="GO:0016787">
    <property type="term" value="F:hydrolase activity"/>
    <property type="evidence" value="ECO:0007669"/>
    <property type="project" value="UniProtKB-KW"/>
</dbReference>